<name>A0A5K1JUS7_9APHY</name>
<keyword evidence="2" id="KW-1133">Transmembrane helix</keyword>
<feature type="transmembrane region" description="Helical" evidence="2">
    <location>
        <begin position="175"/>
        <end position="197"/>
    </location>
</feature>
<feature type="region of interest" description="Disordered" evidence="1">
    <location>
        <begin position="116"/>
        <end position="174"/>
    </location>
</feature>
<proteinExistence type="predicted"/>
<sequence>MLLALILLLNCIDSYVDPLPSGYHYATPLNTTASANPCRCNTVLFSTIAACATCQGGEDFIVPWFLYSQNCSTIYIQKYPEDIPSGTAIPAWAYLDVRINSTFDPAAAKAVALQNLPESSAPPAPSTTQTSESGASTPISPNATTTDGAAASGTSPATGDTARSGSEKKSNAGPIAGGIIGGVTGFVLVGLAVSYVVRRRARRNTVAGSTLEHTDYGIEVQSWEKSPVTPASTHKLYDPNDPTTFPTQDPYGSGLVPVTSGYLTADTSAGAFGSSFSADGHRGGGATTQNPYRGAPEL</sequence>
<evidence type="ECO:0000256" key="2">
    <source>
        <dbReference type="SAM" id="Phobius"/>
    </source>
</evidence>
<keyword evidence="3" id="KW-0732">Signal</keyword>
<reference evidence="4" key="1">
    <citation type="submission" date="2019-10" db="EMBL/GenBank/DDBJ databases">
        <authorList>
            <person name="Nor Muhammad N."/>
        </authorList>
    </citation>
    <scope>NUCLEOTIDE SEQUENCE</scope>
</reference>
<feature type="region of interest" description="Disordered" evidence="1">
    <location>
        <begin position="275"/>
        <end position="298"/>
    </location>
</feature>
<feature type="compositionally biased region" description="Low complexity" evidence="1">
    <location>
        <begin position="143"/>
        <end position="162"/>
    </location>
</feature>
<gene>
    <name evidence="4" type="primary">G4N2P7</name>
</gene>
<evidence type="ECO:0000256" key="3">
    <source>
        <dbReference type="SAM" id="SignalP"/>
    </source>
</evidence>
<dbReference type="EMBL" id="LR724933">
    <property type="protein sequence ID" value="VWO95554.1"/>
    <property type="molecule type" value="Genomic_DNA"/>
</dbReference>
<keyword evidence="2" id="KW-0472">Membrane</keyword>
<protein>
    <submittedName>
        <fullName evidence="4">Lid2 complex component lid2</fullName>
    </submittedName>
</protein>
<dbReference type="AlphaFoldDB" id="A0A5K1JUS7"/>
<evidence type="ECO:0000313" key="4">
    <source>
        <dbReference type="EMBL" id="VWO95554.1"/>
    </source>
</evidence>
<organism evidence="4">
    <name type="scientific">Ganoderma boninense</name>
    <dbReference type="NCBI Taxonomy" id="34458"/>
    <lineage>
        <taxon>Eukaryota</taxon>
        <taxon>Fungi</taxon>
        <taxon>Dikarya</taxon>
        <taxon>Basidiomycota</taxon>
        <taxon>Agaricomycotina</taxon>
        <taxon>Agaricomycetes</taxon>
        <taxon>Polyporales</taxon>
        <taxon>Polyporaceae</taxon>
        <taxon>Ganoderma</taxon>
    </lineage>
</organism>
<evidence type="ECO:0000256" key="1">
    <source>
        <dbReference type="SAM" id="MobiDB-lite"/>
    </source>
</evidence>
<accession>A0A5K1JUS7</accession>
<feature type="chain" id="PRO_5023880758" evidence="3">
    <location>
        <begin position="19"/>
        <end position="298"/>
    </location>
</feature>
<feature type="signal peptide" evidence="3">
    <location>
        <begin position="1"/>
        <end position="18"/>
    </location>
</feature>
<keyword evidence="2" id="KW-0812">Transmembrane</keyword>